<dbReference type="InterPro" id="IPR015631">
    <property type="entry name" value="CD2/SLAM_rcpt"/>
</dbReference>
<reference evidence="8" key="1">
    <citation type="submission" date="2025-08" db="UniProtKB">
        <authorList>
            <consortium name="RefSeq"/>
        </authorList>
    </citation>
    <scope>IDENTIFICATION</scope>
    <source>
        <tissue evidence="8">Muscle</tissue>
    </source>
</reference>
<keyword evidence="4" id="KW-0325">Glycoprotein</keyword>
<feature type="domain" description="Ig-like" evidence="7">
    <location>
        <begin position="148"/>
        <end position="222"/>
    </location>
</feature>
<keyword evidence="3 5" id="KW-0472">Membrane</keyword>
<organism evidence="8">
    <name type="scientific">Cyprinus carpio</name>
    <name type="common">Common carp</name>
    <dbReference type="NCBI Taxonomy" id="7962"/>
    <lineage>
        <taxon>Eukaryota</taxon>
        <taxon>Metazoa</taxon>
        <taxon>Chordata</taxon>
        <taxon>Craniata</taxon>
        <taxon>Vertebrata</taxon>
        <taxon>Euteleostomi</taxon>
        <taxon>Actinopterygii</taxon>
        <taxon>Neopterygii</taxon>
        <taxon>Teleostei</taxon>
        <taxon>Ostariophysi</taxon>
        <taxon>Cypriniformes</taxon>
        <taxon>Cyprinidae</taxon>
        <taxon>Cyprininae</taxon>
        <taxon>Cyprinus</taxon>
    </lineage>
</organism>
<feature type="signal peptide" evidence="6">
    <location>
        <begin position="1"/>
        <end position="17"/>
    </location>
</feature>
<evidence type="ECO:0000313" key="8">
    <source>
        <dbReference type="RefSeq" id="XP_042594619.1"/>
    </source>
</evidence>
<evidence type="ECO:0000256" key="2">
    <source>
        <dbReference type="ARBA" id="ARBA00022729"/>
    </source>
</evidence>
<comment type="subcellular location">
    <subcellularLocation>
        <location evidence="1">Membrane</location>
    </subcellularLocation>
</comment>
<dbReference type="PANTHER" id="PTHR12080">
    <property type="entry name" value="SIGNALING LYMPHOCYTIC ACTIVATION MOLECULE"/>
    <property type="match status" value="1"/>
</dbReference>
<dbReference type="GO" id="GO:0016020">
    <property type="term" value="C:membrane"/>
    <property type="evidence" value="ECO:0007669"/>
    <property type="project" value="UniProtKB-SubCell"/>
</dbReference>
<evidence type="ECO:0000256" key="4">
    <source>
        <dbReference type="ARBA" id="ARBA00023180"/>
    </source>
</evidence>
<keyword evidence="5" id="KW-0812">Transmembrane</keyword>
<dbReference type="KEGG" id="ccar:109079530"/>
<feature type="transmembrane region" description="Helical" evidence="5">
    <location>
        <begin position="228"/>
        <end position="253"/>
    </location>
</feature>
<dbReference type="InterPro" id="IPR007110">
    <property type="entry name" value="Ig-like_dom"/>
</dbReference>
<name>A0A9Q9X3M1_CYPCA</name>
<dbReference type="RefSeq" id="XP_042594619.1">
    <property type="nucleotide sequence ID" value="XM_042738685.1"/>
</dbReference>
<protein>
    <submittedName>
        <fullName evidence="8">Uncharacterized protein LOC109079530 isoform X1</fullName>
    </submittedName>
</protein>
<feature type="chain" id="PRO_5040107366" evidence="6">
    <location>
        <begin position="18"/>
        <end position="283"/>
    </location>
</feature>
<proteinExistence type="predicted"/>
<evidence type="ECO:0000256" key="5">
    <source>
        <dbReference type="SAM" id="Phobius"/>
    </source>
</evidence>
<dbReference type="Proteomes" id="UP001155660">
    <property type="component" value="Chromosome B14"/>
</dbReference>
<evidence type="ECO:0000259" key="7">
    <source>
        <dbReference type="PROSITE" id="PS50835"/>
    </source>
</evidence>
<accession>A0A9Q9X3M1</accession>
<dbReference type="AlphaFoldDB" id="A0A9Q9X3M1"/>
<evidence type="ECO:0000256" key="1">
    <source>
        <dbReference type="ARBA" id="ARBA00004370"/>
    </source>
</evidence>
<gene>
    <name evidence="8" type="primary">LOC109079530</name>
</gene>
<evidence type="ECO:0000256" key="6">
    <source>
        <dbReference type="SAM" id="SignalP"/>
    </source>
</evidence>
<sequence>MMLIFGLMLLLLQTAACLDQLCTFDEPYSIKQCYAALGHKLSLQMMLNPSYTDLYLYKTLNDGSRLKVFSIEKNKKYDYESIIFEYLKNVPLIINTHESIRNRSEFFFDNMTLTINNVTKPDSGRYTSFVIEIDMAMESDLQVIVEAPIGSVEVSIICSSNQTTVFCSSEGDLIIYSWTLNGKILQEGFNFLSSSIDLDKGTDGNISCSVKNNISHAQKTITLKPCPVSLVFVLVWCLQLMVLLGLLGPFHIYMRHTSGKKQEDQKVRMRRLREGHEHTAEDS</sequence>
<dbReference type="PROSITE" id="PS50835">
    <property type="entry name" value="IG_LIKE"/>
    <property type="match status" value="1"/>
</dbReference>
<keyword evidence="5" id="KW-1133">Transmembrane helix</keyword>
<dbReference type="GeneID" id="109079530"/>
<keyword evidence="2 6" id="KW-0732">Signal</keyword>
<dbReference type="CDD" id="cd00096">
    <property type="entry name" value="Ig"/>
    <property type="match status" value="1"/>
</dbReference>
<dbReference type="OrthoDB" id="8439544at2759"/>
<evidence type="ECO:0000256" key="3">
    <source>
        <dbReference type="ARBA" id="ARBA00023136"/>
    </source>
</evidence>